<proteinExistence type="predicted"/>
<organism evidence="2">
    <name type="scientific">uncultured Thiotrichaceae bacterium</name>
    <dbReference type="NCBI Taxonomy" id="298394"/>
    <lineage>
        <taxon>Bacteria</taxon>
        <taxon>Pseudomonadati</taxon>
        <taxon>Pseudomonadota</taxon>
        <taxon>Gammaproteobacteria</taxon>
        <taxon>Thiotrichales</taxon>
        <taxon>Thiotrichaceae</taxon>
        <taxon>environmental samples</taxon>
    </lineage>
</organism>
<dbReference type="Pfam" id="PF09359">
    <property type="entry name" value="VTC"/>
    <property type="match status" value="1"/>
</dbReference>
<protein>
    <recommendedName>
        <fullName evidence="1">VTC domain-containing protein</fullName>
    </recommendedName>
</protein>
<name>A0A6S6SM00_9GAMM</name>
<gene>
    <name evidence="2" type="ORF">HELGO_WM12963</name>
</gene>
<evidence type="ECO:0000259" key="1">
    <source>
        <dbReference type="Pfam" id="PF09359"/>
    </source>
</evidence>
<dbReference type="EMBL" id="CACVAY010000039">
    <property type="protein sequence ID" value="CAA6809509.1"/>
    <property type="molecule type" value="Genomic_DNA"/>
</dbReference>
<feature type="domain" description="VTC" evidence="1">
    <location>
        <begin position="27"/>
        <end position="67"/>
    </location>
</feature>
<dbReference type="AlphaFoldDB" id="A0A6S6SM00"/>
<feature type="non-terminal residue" evidence="2">
    <location>
        <position position="1"/>
    </location>
</feature>
<reference evidence="2" key="1">
    <citation type="submission" date="2020-01" db="EMBL/GenBank/DDBJ databases">
        <authorList>
            <person name="Meier V. D."/>
            <person name="Meier V D."/>
        </authorList>
    </citation>
    <scope>NUCLEOTIDE SEQUENCE</scope>
    <source>
        <strain evidence="2">HLG_WM_MAG_07</strain>
    </source>
</reference>
<evidence type="ECO:0000313" key="2">
    <source>
        <dbReference type="EMBL" id="CAA6809509.1"/>
    </source>
</evidence>
<dbReference type="InterPro" id="IPR018966">
    <property type="entry name" value="VTC_domain"/>
</dbReference>
<accession>A0A6S6SM00</accession>
<sequence length="87" mass="10063">YSLSPDDTMTHYDNETIYVGNMLPEGDSVILELKCNVGEVPTWMIDLITRFDLKQQGFSKYMNSTLVSHFDDGFNYMTGDRMVAYYI</sequence>